<evidence type="ECO:0000313" key="4">
    <source>
        <dbReference type="RefSeq" id="XP_025072867.1"/>
    </source>
</evidence>
<dbReference type="PANTHER" id="PTHR13318:SF193">
    <property type="entry name" value="F-BOX_LRR-REPEAT PROTEIN 16"/>
    <property type="match status" value="1"/>
</dbReference>
<dbReference type="InterPro" id="IPR006553">
    <property type="entry name" value="Leu-rich_rpt_Cys-con_subtyp"/>
</dbReference>
<dbReference type="InterPro" id="IPR057207">
    <property type="entry name" value="FBXL15_LRR"/>
</dbReference>
<organism evidence="3 4">
    <name type="scientific">Pogonomyrmex barbatus</name>
    <name type="common">red harvester ant</name>
    <dbReference type="NCBI Taxonomy" id="144034"/>
    <lineage>
        <taxon>Eukaryota</taxon>
        <taxon>Metazoa</taxon>
        <taxon>Ecdysozoa</taxon>
        <taxon>Arthropoda</taxon>
        <taxon>Hexapoda</taxon>
        <taxon>Insecta</taxon>
        <taxon>Pterygota</taxon>
        <taxon>Neoptera</taxon>
        <taxon>Endopterygota</taxon>
        <taxon>Hymenoptera</taxon>
        <taxon>Apocrita</taxon>
        <taxon>Aculeata</taxon>
        <taxon>Formicoidea</taxon>
        <taxon>Formicidae</taxon>
        <taxon>Myrmicinae</taxon>
        <taxon>Pogonomyrmex</taxon>
    </lineage>
</organism>
<dbReference type="CDD" id="cd22127">
    <property type="entry name" value="F-box_FBXL16"/>
    <property type="match status" value="1"/>
</dbReference>
<dbReference type="SMART" id="SM00367">
    <property type="entry name" value="LRR_CC"/>
    <property type="match status" value="6"/>
</dbReference>
<dbReference type="Gene3D" id="3.80.10.10">
    <property type="entry name" value="Ribonuclease Inhibitor"/>
    <property type="match status" value="1"/>
</dbReference>
<name>A0A8N1S444_9HYME</name>
<protein>
    <submittedName>
        <fullName evidence="4">F-box/LRR-repeat protein 16</fullName>
    </submittedName>
</protein>
<dbReference type="GO" id="GO:0031146">
    <property type="term" value="P:SCF-dependent proteasomal ubiquitin-dependent protein catabolic process"/>
    <property type="evidence" value="ECO:0007669"/>
    <property type="project" value="TreeGrafter"/>
</dbReference>
<reference evidence="4" key="1">
    <citation type="submission" date="2025-08" db="UniProtKB">
        <authorList>
            <consortium name="RefSeq"/>
        </authorList>
    </citation>
    <scope>IDENTIFICATION</scope>
</reference>
<dbReference type="SUPFAM" id="SSF52047">
    <property type="entry name" value="RNI-like"/>
    <property type="match status" value="1"/>
</dbReference>
<evidence type="ECO:0000313" key="3">
    <source>
        <dbReference type="Proteomes" id="UP000504615"/>
    </source>
</evidence>
<dbReference type="OrthoDB" id="10044893at2759"/>
<dbReference type="Proteomes" id="UP000504615">
    <property type="component" value="Unplaced"/>
</dbReference>
<dbReference type="GO" id="GO:0019005">
    <property type="term" value="C:SCF ubiquitin ligase complex"/>
    <property type="evidence" value="ECO:0007669"/>
    <property type="project" value="TreeGrafter"/>
</dbReference>
<feature type="domain" description="F-box/LRR-repeat protein 15-like leucin rich repeat" evidence="2">
    <location>
        <begin position="239"/>
        <end position="411"/>
    </location>
</feature>
<feature type="compositionally biased region" description="Polar residues" evidence="1">
    <location>
        <begin position="75"/>
        <end position="85"/>
    </location>
</feature>
<evidence type="ECO:0000259" key="2">
    <source>
        <dbReference type="Pfam" id="PF25372"/>
    </source>
</evidence>
<accession>A0A8N1S444</accession>
<dbReference type="InterPro" id="IPR032675">
    <property type="entry name" value="LRR_dom_sf"/>
</dbReference>
<proteinExistence type="predicted"/>
<dbReference type="PANTHER" id="PTHR13318">
    <property type="entry name" value="PARTNER OF PAIRED, ISOFORM B-RELATED"/>
    <property type="match status" value="1"/>
</dbReference>
<keyword evidence="3" id="KW-1185">Reference proteome</keyword>
<sequence>MSSISAQGVVERASAELTKRINGLGLRTSKHHGSGKTSVMERVTNVFCGGSGSVAYMNLQSANNANATPEKPSRSAAQTINNVPAGNNKERLNNVTPSRTRISRNRMKLAVPLASGGTGGYMPPTTWEQLMQDDNFLGRFFLYFNATERRTLAQVCTRWRDVLYARPRLWTGLVPVVRCREARAMQPSARTRLYASLVRRGFDSLVLLGATDEDIPELTRGFPLAQRYVHSLSLRCCAITDRGLEALLDHLQVNLVRLLFAAYRCSKFSVYNLINVFIFVLVHSLPNLTVLSLSGCSKVTDDGVELIAENLPRLRSLDLSWCSRITDAALEYIACDLNNLEELTLDRCVHITDIGVGYISTMVSLSALFLRWCSQLRDFGLQHLCVMRSLQVLSVAGCPLLTSSGLSSLIQLRHLHELELTNCPGTSRELFDYLREHLPRCLIIE</sequence>
<gene>
    <name evidence="4" type="primary">LOC105422064</name>
</gene>
<dbReference type="RefSeq" id="XP_025072867.1">
    <property type="nucleotide sequence ID" value="XM_025217082.1"/>
</dbReference>
<feature type="region of interest" description="Disordered" evidence="1">
    <location>
        <begin position="64"/>
        <end position="89"/>
    </location>
</feature>
<dbReference type="Pfam" id="PF25372">
    <property type="entry name" value="DUF7885"/>
    <property type="match status" value="1"/>
</dbReference>
<dbReference type="AlphaFoldDB" id="A0A8N1S444"/>
<evidence type="ECO:0000256" key="1">
    <source>
        <dbReference type="SAM" id="MobiDB-lite"/>
    </source>
</evidence>
<dbReference type="GeneID" id="105422064"/>